<dbReference type="InterPro" id="IPR005913">
    <property type="entry name" value="dTDP_dehydrorham_reduct"/>
</dbReference>
<feature type="domain" description="EamA" evidence="2">
    <location>
        <begin position="465"/>
        <end position="599"/>
    </location>
</feature>
<dbReference type="GO" id="GO:0048269">
    <property type="term" value="C:methionine adenosyltransferase complex"/>
    <property type="evidence" value="ECO:0007669"/>
    <property type="project" value="TreeGrafter"/>
</dbReference>
<gene>
    <name evidence="4" type="ORF">BKA59DRAFT_532229</name>
</gene>
<feature type="transmembrane region" description="Helical" evidence="1">
    <location>
        <begin position="380"/>
        <end position="400"/>
    </location>
</feature>
<evidence type="ECO:0000259" key="2">
    <source>
        <dbReference type="Pfam" id="PF00892"/>
    </source>
</evidence>
<keyword evidence="1" id="KW-1133">Transmembrane helix</keyword>
<name>A0A8K0RT76_9HYPO</name>
<dbReference type="GO" id="GO:0016020">
    <property type="term" value="C:membrane"/>
    <property type="evidence" value="ECO:0007669"/>
    <property type="project" value="InterPro"/>
</dbReference>
<dbReference type="InterPro" id="IPR036291">
    <property type="entry name" value="NAD(P)-bd_dom_sf"/>
</dbReference>
<sequence>MPNRFLIWGETGWVAGHLKALLEKQGKDVHTTSVRMENVSQVAEELRRIQPTHVLNAAGCTGRPNVDWCEDNKAQTVRSNVIGTLTLADQCYQLGIHCTVFATGCIYQYDEHHPIGGAGFTEEDAPNFTGSFYSMTKGHVEPILSCYDNVLILRLRMPVSDDLHPRNFVTKILNYDHVVNVPNSNTILHDLLPISIALAEHRDTGVFNFTNPGAISHNQVLTLFRDIIRPSLTWRNFSLEEQSHVIKAGRSNCMLDTSKLEAKAKDVSLPTAELWICGFFFFFHSFLFNWSNPNSDKRNSSQQEKCYPMPPQEIIPHHLPTSTFKTQVIIIKGYPIAMKKFVQLSFAAFHFTVTWLALWVVSRDHFAFFTPKHVSLTQMLPLSVAMTLNIVFPNLSLAYSTITFYQIARVLVTPCVAIIDYVFYSVSMSGIAASTLVVACLGVTMVSYYDSRPSNDANVKTTSQIGIVFALMGVVFSSLYTVWIAAFRKKLNISSMQLLLNQAPLSAFLLLYLIPWVDNFPVINDISISHWILIPFSGILAMLINISQFFIIAETGPVASTVVGHSKTCTIVVLSWAVSGRAATDMSVIGLLIALSGIFR</sequence>
<dbReference type="EMBL" id="JAGPXF010000006">
    <property type="protein sequence ID" value="KAH7239401.1"/>
    <property type="molecule type" value="Genomic_DNA"/>
</dbReference>
<evidence type="ECO:0000313" key="4">
    <source>
        <dbReference type="EMBL" id="KAH7239401.1"/>
    </source>
</evidence>
<dbReference type="CDD" id="cd05254">
    <property type="entry name" value="dTDP_HR_like_SDR_e"/>
    <property type="match status" value="1"/>
</dbReference>
<feature type="transmembrane region" description="Helical" evidence="1">
    <location>
        <begin position="465"/>
        <end position="486"/>
    </location>
</feature>
<keyword evidence="1" id="KW-0812">Transmembrane</keyword>
<dbReference type="Gene3D" id="3.40.50.720">
    <property type="entry name" value="NAD(P)-binding Rossmann-like Domain"/>
    <property type="match status" value="1"/>
</dbReference>
<organism evidence="4 5">
    <name type="scientific">Fusarium tricinctum</name>
    <dbReference type="NCBI Taxonomy" id="61284"/>
    <lineage>
        <taxon>Eukaryota</taxon>
        <taxon>Fungi</taxon>
        <taxon>Dikarya</taxon>
        <taxon>Ascomycota</taxon>
        <taxon>Pezizomycotina</taxon>
        <taxon>Sordariomycetes</taxon>
        <taxon>Hypocreomycetidae</taxon>
        <taxon>Hypocreales</taxon>
        <taxon>Nectriaceae</taxon>
        <taxon>Fusarium</taxon>
        <taxon>Fusarium tricinctum species complex</taxon>
    </lineage>
</organism>
<dbReference type="Pfam" id="PF00892">
    <property type="entry name" value="EamA"/>
    <property type="match status" value="1"/>
</dbReference>
<dbReference type="Pfam" id="PF04321">
    <property type="entry name" value="RmlD_sub_bind"/>
    <property type="match status" value="1"/>
</dbReference>
<feature type="transmembrane region" description="Helical" evidence="1">
    <location>
        <begin position="498"/>
        <end position="516"/>
    </location>
</feature>
<dbReference type="GO" id="GO:0006556">
    <property type="term" value="P:S-adenosylmethionine biosynthetic process"/>
    <property type="evidence" value="ECO:0007669"/>
    <property type="project" value="TreeGrafter"/>
</dbReference>
<protein>
    <recommendedName>
        <fullName evidence="6">RmlD-like substrate binding domain-containing protein</fullName>
    </recommendedName>
</protein>
<evidence type="ECO:0000259" key="3">
    <source>
        <dbReference type="Pfam" id="PF04321"/>
    </source>
</evidence>
<dbReference type="PANTHER" id="PTHR10491:SF4">
    <property type="entry name" value="METHIONINE ADENOSYLTRANSFERASE 2 SUBUNIT BETA"/>
    <property type="match status" value="1"/>
</dbReference>
<proteinExistence type="predicted"/>
<keyword evidence="5" id="KW-1185">Reference proteome</keyword>
<keyword evidence="1" id="KW-0472">Membrane</keyword>
<dbReference type="SUPFAM" id="SSF51735">
    <property type="entry name" value="NAD(P)-binding Rossmann-fold domains"/>
    <property type="match status" value="1"/>
</dbReference>
<dbReference type="InterPro" id="IPR029903">
    <property type="entry name" value="RmlD-like-bd"/>
</dbReference>
<dbReference type="OrthoDB" id="16464at2759"/>
<feature type="transmembrane region" description="Helical" evidence="1">
    <location>
        <begin position="528"/>
        <end position="552"/>
    </location>
</feature>
<dbReference type="InterPro" id="IPR000620">
    <property type="entry name" value="EamA_dom"/>
</dbReference>
<feature type="domain" description="RmlD-like substrate binding" evidence="3">
    <location>
        <begin position="4"/>
        <end position="174"/>
    </location>
</feature>
<dbReference type="Proteomes" id="UP000813427">
    <property type="component" value="Unassembled WGS sequence"/>
</dbReference>
<evidence type="ECO:0000256" key="1">
    <source>
        <dbReference type="SAM" id="Phobius"/>
    </source>
</evidence>
<evidence type="ECO:0008006" key="6">
    <source>
        <dbReference type="Google" id="ProtNLM"/>
    </source>
</evidence>
<comment type="caution">
    <text evidence="4">The sequence shown here is derived from an EMBL/GenBank/DDBJ whole genome shotgun (WGS) entry which is preliminary data.</text>
</comment>
<feature type="transmembrane region" description="Helical" evidence="1">
    <location>
        <begin position="341"/>
        <end position="360"/>
    </location>
</feature>
<dbReference type="AlphaFoldDB" id="A0A8K0RT76"/>
<accession>A0A8K0RT76</accession>
<reference evidence="4" key="1">
    <citation type="journal article" date="2021" name="Nat. Commun.">
        <title>Genetic determinants of endophytism in the Arabidopsis root mycobiome.</title>
        <authorList>
            <person name="Mesny F."/>
            <person name="Miyauchi S."/>
            <person name="Thiergart T."/>
            <person name="Pickel B."/>
            <person name="Atanasova L."/>
            <person name="Karlsson M."/>
            <person name="Huettel B."/>
            <person name="Barry K.W."/>
            <person name="Haridas S."/>
            <person name="Chen C."/>
            <person name="Bauer D."/>
            <person name="Andreopoulos W."/>
            <person name="Pangilinan J."/>
            <person name="LaButti K."/>
            <person name="Riley R."/>
            <person name="Lipzen A."/>
            <person name="Clum A."/>
            <person name="Drula E."/>
            <person name="Henrissat B."/>
            <person name="Kohler A."/>
            <person name="Grigoriev I.V."/>
            <person name="Martin F.M."/>
            <person name="Hacquard S."/>
        </authorList>
    </citation>
    <scope>NUCLEOTIDE SEQUENCE</scope>
    <source>
        <strain evidence="4">MPI-SDFR-AT-0068</strain>
    </source>
</reference>
<dbReference type="PANTHER" id="PTHR10491">
    <property type="entry name" value="DTDP-4-DEHYDRORHAMNOSE REDUCTASE"/>
    <property type="match status" value="1"/>
</dbReference>
<feature type="transmembrane region" description="Helical" evidence="1">
    <location>
        <begin position="421"/>
        <end position="445"/>
    </location>
</feature>
<dbReference type="GO" id="GO:0048270">
    <property type="term" value="F:methionine adenosyltransferase regulator activity"/>
    <property type="evidence" value="ECO:0007669"/>
    <property type="project" value="TreeGrafter"/>
</dbReference>
<feature type="transmembrane region" description="Helical" evidence="1">
    <location>
        <begin position="272"/>
        <end position="290"/>
    </location>
</feature>
<evidence type="ECO:0000313" key="5">
    <source>
        <dbReference type="Proteomes" id="UP000813427"/>
    </source>
</evidence>